<gene>
    <name evidence="8" type="ORF">KL933_000902</name>
</gene>
<evidence type="ECO:0000313" key="9">
    <source>
        <dbReference type="Proteomes" id="UP000738402"/>
    </source>
</evidence>
<feature type="active site" description="Charge relay system" evidence="5">
    <location>
        <position position="130"/>
    </location>
</feature>
<proteinExistence type="inferred from homology"/>
<dbReference type="AlphaFoldDB" id="A0AAN6D828"/>
<comment type="similarity">
    <text evidence="2">Belongs to the amidase family.</text>
</comment>
<dbReference type="InterPro" id="IPR020556">
    <property type="entry name" value="Amidase_CS"/>
</dbReference>
<comment type="catalytic activity">
    <reaction evidence="1">
        <text>a monocarboxylic acid amide + H2O = a monocarboxylate + NH4(+)</text>
        <dbReference type="Rhea" id="RHEA:12020"/>
        <dbReference type="ChEBI" id="CHEBI:15377"/>
        <dbReference type="ChEBI" id="CHEBI:28938"/>
        <dbReference type="ChEBI" id="CHEBI:35757"/>
        <dbReference type="ChEBI" id="CHEBI:83628"/>
        <dbReference type="EC" id="3.5.1.4"/>
    </reaction>
</comment>
<dbReference type="InterPro" id="IPR023631">
    <property type="entry name" value="Amidase_dom"/>
</dbReference>
<dbReference type="EMBL" id="JAHLUH010000002">
    <property type="protein sequence ID" value="KAG7729822.1"/>
    <property type="molecule type" value="Genomic_DNA"/>
</dbReference>
<dbReference type="Proteomes" id="UP000738402">
    <property type="component" value="Unassembled WGS sequence"/>
</dbReference>
<dbReference type="PROSITE" id="PS00571">
    <property type="entry name" value="AMIDASES"/>
    <property type="match status" value="1"/>
</dbReference>
<feature type="active site" description="Acyl-ester intermediate" evidence="5">
    <location>
        <position position="238"/>
    </location>
</feature>
<evidence type="ECO:0000256" key="6">
    <source>
        <dbReference type="PIRSR" id="PIRSR001221-2"/>
    </source>
</evidence>
<dbReference type="Pfam" id="PF01425">
    <property type="entry name" value="Amidase"/>
    <property type="match status" value="1"/>
</dbReference>
<evidence type="ECO:0000256" key="3">
    <source>
        <dbReference type="ARBA" id="ARBA00012922"/>
    </source>
</evidence>
<dbReference type="EC" id="3.5.1.4" evidence="3"/>
<dbReference type="PANTHER" id="PTHR46072">
    <property type="entry name" value="AMIDASE-RELATED-RELATED"/>
    <property type="match status" value="1"/>
</dbReference>
<evidence type="ECO:0000256" key="4">
    <source>
        <dbReference type="ARBA" id="ARBA00022801"/>
    </source>
</evidence>
<dbReference type="PANTHER" id="PTHR46072:SF11">
    <property type="entry name" value="AMIDASE-RELATED"/>
    <property type="match status" value="1"/>
</dbReference>
<feature type="domain" description="Amidase" evidence="7">
    <location>
        <begin position="74"/>
        <end position="536"/>
    </location>
</feature>
<feature type="active site" description="Charge relay system" evidence="5">
    <location>
        <position position="214"/>
    </location>
</feature>
<dbReference type="InterPro" id="IPR036928">
    <property type="entry name" value="AS_sf"/>
</dbReference>
<accession>A0AAN6D828</accession>
<feature type="binding site" evidence="6">
    <location>
        <position position="189"/>
    </location>
    <ligand>
        <name>substrate</name>
    </ligand>
</feature>
<evidence type="ECO:0000259" key="7">
    <source>
        <dbReference type="Pfam" id="PF01425"/>
    </source>
</evidence>
<evidence type="ECO:0000313" key="8">
    <source>
        <dbReference type="EMBL" id="KAG7729822.1"/>
    </source>
</evidence>
<protein>
    <recommendedName>
        <fullName evidence="3">amidase</fullName>
        <ecNumber evidence="3">3.5.1.4</ecNumber>
    </recommendedName>
</protein>
<feature type="binding site" evidence="6">
    <location>
        <begin position="235"/>
        <end position="238"/>
    </location>
    <ligand>
        <name>substrate</name>
    </ligand>
</feature>
<organism evidence="8 9">
    <name type="scientific">Ogataea haglerorum</name>
    <dbReference type="NCBI Taxonomy" id="1937702"/>
    <lineage>
        <taxon>Eukaryota</taxon>
        <taxon>Fungi</taxon>
        <taxon>Dikarya</taxon>
        <taxon>Ascomycota</taxon>
        <taxon>Saccharomycotina</taxon>
        <taxon>Pichiomycetes</taxon>
        <taxon>Pichiales</taxon>
        <taxon>Pichiaceae</taxon>
        <taxon>Ogataea</taxon>
    </lineage>
</organism>
<name>A0AAN6D828_9ASCO</name>
<evidence type="ECO:0000256" key="2">
    <source>
        <dbReference type="ARBA" id="ARBA00009199"/>
    </source>
</evidence>
<comment type="caution">
    <text evidence="8">The sequence shown here is derived from an EMBL/GenBank/DDBJ whole genome shotgun (WGS) entry which is preliminary data.</text>
</comment>
<evidence type="ECO:0000256" key="1">
    <source>
        <dbReference type="ARBA" id="ARBA00001311"/>
    </source>
</evidence>
<sequence>MTADYKTVIRQKHASNLDKIPAEWRLKHIPSPEEQQEVEPYIEPFLSSKELWITNVSAVELLKNIQSGQLSALEVCEAFCHRSALVHQLTDCLIEIFYDRALQRARELDAYFQRTGKIVGPLHGIPISLKDQFNLKGITTSLGYVAPHISKELECIVSQKKPDEESLLARILYDAGAVFYVKTTVPMAMFGSETSSNLGITKNPFDRRKCPGGSSGGEAALLAGKGSVIGMGTDIGGSIRGPSVQCGLFGLRPSSNRFPYLGISNSYPNQSIVPSVAGPMCRYLEDMEYVSKVVFDAQSWFEDARVPPIPWRIVGLDAVNVGFMHWDRIVMPHPPILRALKHAKASLQESGVECLDVEPPLNHAEMATFLTDIYTCDDFAEIKRFAALGGEPLPDLLVRMFHLNGQVSDLEDVFKKVGQKYQYQQTYDKFWNDTAKHTKNGKPIDCIIMPGWACTSWKNGENHKTANSYTRFLNVLDYSVITLPVSHVTDSDEPFERTDFAGEMDKLCWEYYDKEFYRGMPIVLQLVCRRYEEEKCIALAKKLLPIIRDS</sequence>
<keyword evidence="4" id="KW-0378">Hydrolase</keyword>
<dbReference type="SUPFAM" id="SSF75304">
    <property type="entry name" value="Amidase signature (AS) enzymes"/>
    <property type="match status" value="1"/>
</dbReference>
<dbReference type="Gene3D" id="3.90.1300.10">
    <property type="entry name" value="Amidase signature (AS) domain"/>
    <property type="match status" value="1"/>
</dbReference>
<evidence type="ECO:0000256" key="5">
    <source>
        <dbReference type="PIRSR" id="PIRSR001221-1"/>
    </source>
</evidence>
<reference evidence="8" key="1">
    <citation type="journal article" date="2021" name="G3 (Bethesda)">
        <title>Genomic diversity, chromosomal rearrangements, and interspecies hybridization in the ogataea polymorpha species complex.</title>
        <authorList>
            <person name="Hanson S.J."/>
            <person name="Cinneide E.O."/>
            <person name="Salzberg L.I."/>
            <person name="Wolfe K.H."/>
            <person name="McGowan J."/>
            <person name="Fitzpatrick D.A."/>
            <person name="Matlin K."/>
        </authorList>
    </citation>
    <scope>NUCLEOTIDE SEQUENCE</scope>
    <source>
        <strain evidence="8">83-405-1</strain>
    </source>
</reference>
<feature type="binding site" evidence="6">
    <location>
        <position position="214"/>
    </location>
    <ligand>
        <name>substrate</name>
    </ligand>
</feature>
<dbReference type="PIRSF" id="PIRSF001221">
    <property type="entry name" value="Amidase_fungi"/>
    <property type="match status" value="1"/>
</dbReference>
<dbReference type="GO" id="GO:0004040">
    <property type="term" value="F:amidase activity"/>
    <property type="evidence" value="ECO:0007669"/>
    <property type="project" value="UniProtKB-EC"/>
</dbReference>